<proteinExistence type="predicted"/>
<dbReference type="AlphaFoldDB" id="A0ABD6B2N0"/>
<comment type="caution">
    <text evidence="1">The sequence shown here is derived from an EMBL/GenBank/DDBJ whole genome shotgun (WGS) entry which is preliminary data.</text>
</comment>
<gene>
    <name evidence="1" type="ORF">ACFSBT_21360</name>
</gene>
<dbReference type="Proteomes" id="UP001597187">
    <property type="component" value="Unassembled WGS sequence"/>
</dbReference>
<dbReference type="EMBL" id="JBHUDC010000016">
    <property type="protein sequence ID" value="MFD1515838.1"/>
    <property type="molecule type" value="Genomic_DNA"/>
</dbReference>
<dbReference type="RefSeq" id="WP_250875761.1">
    <property type="nucleotide sequence ID" value="NZ_JALXFV010000016.1"/>
</dbReference>
<name>A0ABD6B2N0_9EURY</name>
<sequence length="156" mass="17877">MKRDIPTEDGTVPTITTRDDQYEYYNACERSNVPSLCVDALNGVKYGTVEYDMLPAQGWTVEEVEYGNSTMDWECKAHITEDGMREINRIAHTFEDAEFKDKMGHTALTKPHGFSYSGYPKMKIEHAEKLARELAPVVFDDDNWEVPGNTRARFDL</sequence>
<accession>A0ABD6B2N0</accession>
<organism evidence="1 2">
    <name type="scientific">Halomarina rubra</name>
    <dbReference type="NCBI Taxonomy" id="2071873"/>
    <lineage>
        <taxon>Archaea</taxon>
        <taxon>Methanobacteriati</taxon>
        <taxon>Methanobacteriota</taxon>
        <taxon>Stenosarchaea group</taxon>
        <taxon>Halobacteria</taxon>
        <taxon>Halobacteriales</taxon>
        <taxon>Natronomonadaceae</taxon>
        <taxon>Halomarina</taxon>
    </lineage>
</organism>
<evidence type="ECO:0000313" key="1">
    <source>
        <dbReference type="EMBL" id="MFD1515838.1"/>
    </source>
</evidence>
<evidence type="ECO:0000313" key="2">
    <source>
        <dbReference type="Proteomes" id="UP001597187"/>
    </source>
</evidence>
<protein>
    <submittedName>
        <fullName evidence="1">Uncharacterized protein</fullName>
    </submittedName>
</protein>
<keyword evidence="2" id="KW-1185">Reference proteome</keyword>
<reference evidence="1 2" key="1">
    <citation type="journal article" date="2019" name="Int. J. Syst. Evol. Microbiol.">
        <title>The Global Catalogue of Microorganisms (GCM) 10K type strain sequencing project: providing services to taxonomists for standard genome sequencing and annotation.</title>
        <authorList>
            <consortium name="The Broad Institute Genomics Platform"/>
            <consortium name="The Broad Institute Genome Sequencing Center for Infectious Disease"/>
            <person name="Wu L."/>
            <person name="Ma J."/>
        </authorList>
    </citation>
    <scope>NUCLEOTIDE SEQUENCE [LARGE SCALE GENOMIC DNA]</scope>
    <source>
        <strain evidence="1 2">CGMCC 1.12563</strain>
    </source>
</reference>